<feature type="chain" id="PRO_5046740930" evidence="1">
    <location>
        <begin position="22"/>
        <end position="143"/>
    </location>
</feature>
<keyword evidence="3" id="KW-1185">Reference proteome</keyword>
<evidence type="ECO:0000313" key="3">
    <source>
        <dbReference type="Proteomes" id="UP001297600"/>
    </source>
</evidence>
<evidence type="ECO:0000256" key="1">
    <source>
        <dbReference type="SAM" id="SignalP"/>
    </source>
</evidence>
<evidence type="ECO:0000313" key="2">
    <source>
        <dbReference type="EMBL" id="MCG5030845.1"/>
    </source>
</evidence>
<dbReference type="PROSITE" id="PS51257">
    <property type="entry name" value="PROKAR_LIPOPROTEIN"/>
    <property type="match status" value="1"/>
</dbReference>
<keyword evidence="1" id="KW-0732">Signal</keyword>
<sequence length="143" mass="16363">MKKSLFIAALAATLASCATLAQEAPACNRSCTAAEWSGLSLQERADIWPAMSREARKRLWSYMTEGERQELRNKLRPIRRDQIRRRYDCMVVPAGGPAEFDSLSPKERRYLRRQIMEVHMEYQHHGLFPHDRPASGPGPAVRP</sequence>
<name>A0ABS9MQG3_9BURK</name>
<comment type="caution">
    <text evidence="2">The sequence shown here is derived from an EMBL/GenBank/DDBJ whole genome shotgun (WGS) entry which is preliminary data.</text>
</comment>
<feature type="signal peptide" evidence="1">
    <location>
        <begin position="1"/>
        <end position="21"/>
    </location>
</feature>
<accession>A0ABS9MQG3</accession>
<organism evidence="2 3">
    <name type="scientific">Mesosutterella porci</name>
    <dbReference type="NCBI Taxonomy" id="2915351"/>
    <lineage>
        <taxon>Bacteria</taxon>
        <taxon>Pseudomonadati</taxon>
        <taxon>Pseudomonadota</taxon>
        <taxon>Betaproteobacteria</taxon>
        <taxon>Burkholderiales</taxon>
        <taxon>Sutterellaceae</taxon>
        <taxon>Mesosutterella</taxon>
    </lineage>
</organism>
<protein>
    <submittedName>
        <fullName evidence="2">DUF3106 domain-containing protein</fullName>
    </submittedName>
</protein>
<reference evidence="2 3" key="1">
    <citation type="submission" date="2022-02" db="EMBL/GenBank/DDBJ databases">
        <title>Mesosutterella porci, a novel member of the family Sutterellaceae from pig feces.</title>
        <authorList>
            <person name="Wylensek D."/>
            <person name="Clavel T."/>
        </authorList>
    </citation>
    <scope>NUCLEOTIDE SEQUENCE [LARGE SCALE GENOMIC DNA]</scope>
    <source>
        <strain evidence="3">oilRF-744-wt-GAM-9</strain>
    </source>
</reference>
<gene>
    <name evidence="2" type="ORF">MAF45_05225</name>
</gene>
<dbReference type="RefSeq" id="WP_237978498.1">
    <property type="nucleotide sequence ID" value="NZ_JAKNCT010000005.1"/>
</dbReference>
<dbReference type="Proteomes" id="UP001297600">
    <property type="component" value="Unassembled WGS sequence"/>
</dbReference>
<dbReference type="EMBL" id="JAKNCT010000005">
    <property type="protein sequence ID" value="MCG5030845.1"/>
    <property type="molecule type" value="Genomic_DNA"/>
</dbReference>
<proteinExistence type="predicted"/>